<evidence type="ECO:0000256" key="1">
    <source>
        <dbReference type="SAM" id="Phobius"/>
    </source>
</evidence>
<keyword evidence="5" id="KW-0132">Cell division</keyword>
<evidence type="ECO:0000313" key="5">
    <source>
        <dbReference type="EMBL" id="PTQ54234.1"/>
    </source>
</evidence>
<evidence type="ECO:0000313" key="4">
    <source>
        <dbReference type="EMBL" id="OAR03570.1"/>
    </source>
</evidence>
<dbReference type="InterPro" id="IPR036034">
    <property type="entry name" value="PDZ_sf"/>
</dbReference>
<feature type="transmembrane region" description="Helical" evidence="1">
    <location>
        <begin position="98"/>
        <end position="116"/>
    </location>
</feature>
<organism evidence="4 6">
    <name type="scientific">Hydrogenibacillus schlegelii</name>
    <name type="common">Bacillus schlegelii</name>
    <dbReference type="NCBI Taxonomy" id="1484"/>
    <lineage>
        <taxon>Bacteria</taxon>
        <taxon>Bacillati</taxon>
        <taxon>Bacillota</taxon>
        <taxon>Bacilli</taxon>
        <taxon>Bacillales</taxon>
        <taxon>Bacillales Family X. Incertae Sedis</taxon>
        <taxon>Hydrogenibacillus</taxon>
    </lineage>
</organism>
<keyword evidence="6" id="KW-1185">Reference proteome</keyword>
<dbReference type="RefSeq" id="WP_066202900.1">
    <property type="nucleotide sequence ID" value="NZ_CBCSAS010000002.1"/>
</dbReference>
<dbReference type="Proteomes" id="UP000748108">
    <property type="component" value="Unassembled WGS sequence"/>
</dbReference>
<sequence length="412" mass="42589">MGGWLWLAAVAVWAAGWTALAFRWQKGLERRTFGLRLEAPLVRMGASLRFWLTASAGAAGAAVLLPPLPPPEALLGVTALSLGASVFLLPLARPAPAAAVLAAAGSLIAFAGPRFADPSAPPEAVWVFNLLPKAGSVREALSSVRAAAAALAATAPAAWLALGAAALAAEGVALGTAPAGLYAPYATRTARGGVETGRQLVLAWGAPLWGGSGPLPVAGVSVLRSPGAVPGQARRQAARRRLGGAALLGLLAWAAWAAPATPADGLAAAVLLAFVDRWSGRPMLRMKAVRPDDAGGLVVLATVPGSPARRLGIRPGWRVLEVNRRPVRTADDVYFALRAQPYARFVLLDERGERLFRESPRYAGAPHLFGLIFAPPAAPAIPVPKTVFGLLRLPVARPGRPTEQAPAEEATI</sequence>
<keyword evidence="5" id="KW-0131">Cell cycle</keyword>
<proteinExistence type="predicted"/>
<keyword evidence="1" id="KW-0472">Membrane</keyword>
<feature type="transmembrane region" description="Helical" evidence="1">
    <location>
        <begin position="73"/>
        <end position="91"/>
    </location>
</feature>
<dbReference type="Proteomes" id="UP000243024">
    <property type="component" value="Unassembled WGS sequence"/>
</dbReference>
<evidence type="ECO:0000313" key="3">
    <source>
        <dbReference type="EMBL" id="MBT9281216.1"/>
    </source>
</evidence>
<dbReference type="SUPFAM" id="SSF50156">
    <property type="entry name" value="PDZ domain-like"/>
    <property type="match status" value="1"/>
</dbReference>
<evidence type="ECO:0000313" key="7">
    <source>
        <dbReference type="Proteomes" id="UP000244180"/>
    </source>
</evidence>
<keyword evidence="1" id="KW-0812">Transmembrane</keyword>
<feature type="transmembrane region" description="Helical" evidence="1">
    <location>
        <begin position="6"/>
        <end position="25"/>
    </location>
</feature>
<protein>
    <submittedName>
        <fullName evidence="5">Cell division topological determinant MinJ</fullName>
    </submittedName>
    <submittedName>
        <fullName evidence="3">PDZ domain-containing protein</fullName>
    </submittedName>
</protein>
<accession>A0A179IPD3</accession>
<dbReference type="Proteomes" id="UP000244180">
    <property type="component" value="Unassembled WGS sequence"/>
</dbReference>
<dbReference type="Gene3D" id="2.30.42.10">
    <property type="match status" value="1"/>
</dbReference>
<dbReference type="InterPro" id="IPR041489">
    <property type="entry name" value="PDZ_6"/>
</dbReference>
<dbReference type="AlphaFoldDB" id="A0A179IPD3"/>
<evidence type="ECO:0000313" key="6">
    <source>
        <dbReference type="Proteomes" id="UP000243024"/>
    </source>
</evidence>
<comment type="caution">
    <text evidence="4">The sequence shown here is derived from an EMBL/GenBank/DDBJ whole genome shotgun (WGS) entry which is preliminary data.</text>
</comment>
<keyword evidence="1" id="KW-1133">Transmembrane helix</keyword>
<dbReference type="OrthoDB" id="198399at2"/>
<reference evidence="4 6" key="1">
    <citation type="submission" date="2015-09" db="EMBL/GenBank/DDBJ databases">
        <title>Draft genome sequence of Hydrogenibacillus schlegelii DSM 2000.</title>
        <authorList>
            <person name="Hemp J."/>
        </authorList>
    </citation>
    <scope>NUCLEOTIDE SEQUENCE [LARGE SCALE GENOMIC DNA]</scope>
    <source>
        <strain evidence="4 6">MA 48</strain>
    </source>
</reference>
<evidence type="ECO:0000259" key="2">
    <source>
        <dbReference type="Pfam" id="PF17820"/>
    </source>
</evidence>
<gene>
    <name evidence="5" type="ORF">HSCHL_0513</name>
    <name evidence="3" type="ORF">KM312_00875</name>
    <name evidence="4" type="ORF">SA87_02750</name>
</gene>
<reference evidence="3" key="3">
    <citation type="journal article" date="2021" name="Microbiology">
        <title>Metagenomic Analysis of the Microbial Community in the Underground Coal Fire Area (Kemerovo Region, Russia) Revealed Predominance of Thermophilic Members of the Phyla Deinococcus-thermus, Aquificae, and Firmicutes.</title>
        <authorList>
            <person name="Kadnikov V."/>
            <person name="Mardanov A.V."/>
            <person name="Beletsky A.V."/>
            <person name="Karnachuk O.V."/>
            <person name="Ravin N.V."/>
        </authorList>
    </citation>
    <scope>NUCLEOTIDE SEQUENCE</scope>
    <source>
        <strain evidence="3">RBS10-49</strain>
    </source>
</reference>
<feature type="domain" description="PDZ" evidence="2">
    <location>
        <begin position="299"/>
        <end position="348"/>
    </location>
</feature>
<dbReference type="EMBL" id="JAHHQF010000037">
    <property type="protein sequence ID" value="MBT9281216.1"/>
    <property type="molecule type" value="Genomic_DNA"/>
</dbReference>
<dbReference type="EMBL" id="PEBV01000005">
    <property type="protein sequence ID" value="PTQ54234.1"/>
    <property type="molecule type" value="Genomic_DNA"/>
</dbReference>
<feature type="transmembrane region" description="Helical" evidence="1">
    <location>
        <begin position="242"/>
        <end position="259"/>
    </location>
</feature>
<dbReference type="STRING" id="1484.SA87_02750"/>
<dbReference type="EMBL" id="JXBB01000055">
    <property type="protein sequence ID" value="OAR03570.1"/>
    <property type="molecule type" value="Genomic_DNA"/>
</dbReference>
<feature type="transmembrane region" description="Helical" evidence="1">
    <location>
        <begin position="46"/>
        <end position="67"/>
    </location>
</feature>
<reference evidence="5 7" key="2">
    <citation type="submission" date="2017-08" db="EMBL/GenBank/DDBJ databases">
        <title>Burning lignite coal seam in the remote Altai Mountains harbors a hydrogen-driven thermophilic microbial community.</title>
        <authorList>
            <person name="Kadnikov V.V."/>
            <person name="Mardanov A.V."/>
            <person name="Ivasenko D."/>
            <person name="Beletsky A.V."/>
            <person name="Karnachuk O.V."/>
            <person name="Ravin N.V."/>
        </authorList>
    </citation>
    <scope>NUCLEOTIDE SEQUENCE [LARGE SCALE GENOMIC DNA]</scope>
    <source>
        <strain evidence="5">AL33</strain>
    </source>
</reference>
<dbReference type="GO" id="GO:0051301">
    <property type="term" value="P:cell division"/>
    <property type="evidence" value="ECO:0007669"/>
    <property type="project" value="UniProtKB-KW"/>
</dbReference>
<dbReference type="Pfam" id="PF17820">
    <property type="entry name" value="PDZ_6"/>
    <property type="match status" value="1"/>
</dbReference>
<name>A0A179IPD3_HYDSH</name>